<dbReference type="PANTHER" id="PTHR34986:SF1">
    <property type="entry name" value="PROTEIN YIAL"/>
    <property type="match status" value="1"/>
</dbReference>
<sequence length="150" mass="16905">MFFSNVSIAEKYNYLEEKFTCAYKWLAETDIKSLAAGSYPIMGDTVVANVQEYTTFPASQGSFETHEKYFDIQYMVSGREQFGVCKRDGLVEKERNEANDLIFYEEPEFSGSVFLEEGDLIVVAPEDAHKPRCQAGGPCEVKKVVVKVAL</sequence>
<dbReference type="PATRIC" id="fig|742734.4.peg.2538"/>
<proteinExistence type="predicted"/>
<dbReference type="InterPro" id="IPR004375">
    <property type="entry name" value="NanQ/TabA/YiaL"/>
</dbReference>
<evidence type="ECO:0000313" key="1">
    <source>
        <dbReference type="EMBL" id="KMW19620.1"/>
    </source>
</evidence>
<reference evidence="1 2" key="1">
    <citation type="submission" date="2011-04" db="EMBL/GenBank/DDBJ databases">
        <title>The Genome Sequence of Clostridium citroniae WAL-19142.</title>
        <authorList>
            <consortium name="The Broad Institute Genome Sequencing Platform"/>
            <person name="Earl A."/>
            <person name="Ward D."/>
            <person name="Feldgarden M."/>
            <person name="Gevers D."/>
            <person name="Warren Y.A."/>
            <person name="Tyrrell K.L."/>
            <person name="Citron D.M."/>
            <person name="Goldstein E.J."/>
            <person name="Daigneault M."/>
            <person name="Allen-Vercoe E."/>
            <person name="Young S.K."/>
            <person name="Zeng Q."/>
            <person name="Gargeya S."/>
            <person name="Fitzgerald M."/>
            <person name="Haas B."/>
            <person name="Abouelleil A."/>
            <person name="Alvarado L."/>
            <person name="Arachchi H.M."/>
            <person name="Berlin A."/>
            <person name="Brown A."/>
            <person name="Chapman S.B."/>
            <person name="Chen Z."/>
            <person name="Dunbar C."/>
            <person name="Freedman E."/>
            <person name="Gearin G."/>
            <person name="Gellesch M."/>
            <person name="Goldberg J."/>
            <person name="Griggs A."/>
            <person name="Gujja S."/>
            <person name="Heilman E.R."/>
            <person name="Heiman D."/>
            <person name="Howarth C."/>
            <person name="Larson L."/>
            <person name="Lui A."/>
            <person name="MacDonald P.J."/>
            <person name="Mehta T."/>
            <person name="Montmayeur A."/>
            <person name="Murphy C."/>
            <person name="Neiman D."/>
            <person name="Pearson M."/>
            <person name="Priest M."/>
            <person name="Roberts A."/>
            <person name="Saif S."/>
            <person name="Shea T."/>
            <person name="Shenoy N."/>
            <person name="Sisk P."/>
            <person name="Stolte C."/>
            <person name="Sykes S."/>
            <person name="White J."/>
            <person name="Yandava C."/>
            <person name="Wortman J."/>
            <person name="Nusbaum C."/>
            <person name="Birren B."/>
        </authorList>
    </citation>
    <scope>NUCLEOTIDE SEQUENCE [LARGE SCALE GENOMIC DNA]</scope>
    <source>
        <strain evidence="1 2">WAL-19142</strain>
    </source>
</reference>
<name>A0A0J9EUU5_9FIRM</name>
<gene>
    <name evidence="1" type="ORF">HMPREF9470_02360</name>
</gene>
<dbReference type="GO" id="GO:0005829">
    <property type="term" value="C:cytosol"/>
    <property type="evidence" value="ECO:0007669"/>
    <property type="project" value="TreeGrafter"/>
</dbReference>
<dbReference type="Pfam" id="PF04074">
    <property type="entry name" value="DUF386"/>
    <property type="match status" value="1"/>
</dbReference>
<dbReference type="InterPro" id="IPR037012">
    <property type="entry name" value="NanQ/TabA/YiaL_sf"/>
</dbReference>
<dbReference type="RefSeq" id="WP_007866267.1">
    <property type="nucleotide sequence ID" value="NZ_KQ235878.1"/>
</dbReference>
<dbReference type="PANTHER" id="PTHR34986">
    <property type="entry name" value="EVOLVED BETA-GALACTOSIDASE SUBUNIT BETA"/>
    <property type="match status" value="1"/>
</dbReference>
<comment type="caution">
    <text evidence="1">The sequence shown here is derived from an EMBL/GenBank/DDBJ whole genome shotgun (WGS) entry which is preliminary data.</text>
</comment>
<evidence type="ECO:0008006" key="3">
    <source>
        <dbReference type="Google" id="ProtNLM"/>
    </source>
</evidence>
<dbReference type="AlphaFoldDB" id="A0A0J9EUU5"/>
<protein>
    <recommendedName>
        <fullName evidence="3">YhcH/YjgK/YiaL family protein</fullName>
    </recommendedName>
</protein>
<dbReference type="SUPFAM" id="SSF51197">
    <property type="entry name" value="Clavaminate synthase-like"/>
    <property type="match status" value="1"/>
</dbReference>
<dbReference type="Gene3D" id="2.60.120.370">
    <property type="entry name" value="YhcH/YjgK/YiaL"/>
    <property type="match status" value="1"/>
</dbReference>
<accession>A0A0J9EUU5</accession>
<dbReference type="NCBIfam" id="TIGR00022">
    <property type="entry name" value="YhcH/YjgK/YiaL family protein"/>
    <property type="match status" value="1"/>
</dbReference>
<dbReference type="OrthoDB" id="9792756at2"/>
<organism evidence="1 2">
    <name type="scientific">[Clostridium] citroniae WAL-19142</name>
    <dbReference type="NCBI Taxonomy" id="742734"/>
    <lineage>
        <taxon>Bacteria</taxon>
        <taxon>Bacillati</taxon>
        <taxon>Bacillota</taxon>
        <taxon>Clostridia</taxon>
        <taxon>Lachnospirales</taxon>
        <taxon>Lachnospiraceae</taxon>
        <taxon>Enterocloster</taxon>
    </lineage>
</organism>
<evidence type="ECO:0000313" key="2">
    <source>
        <dbReference type="Proteomes" id="UP000037392"/>
    </source>
</evidence>
<dbReference type="GeneID" id="93164017"/>
<dbReference type="EMBL" id="ADLK01000020">
    <property type="protein sequence ID" value="KMW19620.1"/>
    <property type="molecule type" value="Genomic_DNA"/>
</dbReference>
<dbReference type="Proteomes" id="UP000037392">
    <property type="component" value="Unassembled WGS sequence"/>
</dbReference>